<evidence type="ECO:0000313" key="7">
    <source>
        <dbReference type="Proteomes" id="UP001465755"/>
    </source>
</evidence>
<feature type="compositionally biased region" description="Pro residues" evidence="4">
    <location>
        <begin position="211"/>
        <end position="224"/>
    </location>
</feature>
<proteinExistence type="inferred from homology"/>
<evidence type="ECO:0000256" key="2">
    <source>
        <dbReference type="ARBA" id="ARBA00022801"/>
    </source>
</evidence>
<gene>
    <name evidence="6" type="ORF">WJX73_008926</name>
</gene>
<sequence>MDTNSDGNLDTGDDPFMPYYPGDEYVDWVGTTIDHFGGAMPPFLENSLPTPNQFAFLLTDPSNKLGNLYGRFSGDAVHSKPMVICETAAMYLPHITKQASQLAIKQAWWEQAFNVQGDSASGPDIFKHYPNIRALLWFDIEKVEATTDGLVADWQFSANKEVRQGLVKHLSQKATYGKAKGVQYWKMLDDMVSQGHGEACSRQKPKFLFHSPPPLPPPSHPPLPLGAFLLSPPPPPSPAQHSSARSPPAPLRTPVPAGCDDVTPPGGWSCQQQKEWGKCSASWMVSNDWCRHTCGQC</sequence>
<reference evidence="6 7" key="1">
    <citation type="journal article" date="2024" name="Nat. Commun.">
        <title>Phylogenomics reveals the evolutionary origins of lichenization in chlorophyte algae.</title>
        <authorList>
            <person name="Puginier C."/>
            <person name="Libourel C."/>
            <person name="Otte J."/>
            <person name="Skaloud P."/>
            <person name="Haon M."/>
            <person name="Grisel S."/>
            <person name="Petersen M."/>
            <person name="Berrin J.G."/>
            <person name="Delaux P.M."/>
            <person name="Dal Grande F."/>
            <person name="Keller J."/>
        </authorList>
    </citation>
    <scope>NUCLEOTIDE SEQUENCE [LARGE SCALE GENOMIC DNA]</scope>
    <source>
        <strain evidence="6 7">SAG 2036</strain>
    </source>
</reference>
<comment type="caution">
    <text evidence="6">The sequence shown here is derived from an EMBL/GenBank/DDBJ whole genome shotgun (WGS) entry which is preliminary data.</text>
</comment>
<dbReference type="EMBL" id="JALJOQ010000171">
    <property type="protein sequence ID" value="KAK9791841.1"/>
    <property type="molecule type" value="Genomic_DNA"/>
</dbReference>
<dbReference type="InterPro" id="IPR000805">
    <property type="entry name" value="Glyco_hydro_26"/>
</dbReference>
<feature type="region of interest" description="Disordered" evidence="4">
    <location>
        <begin position="205"/>
        <end position="257"/>
    </location>
</feature>
<dbReference type="SUPFAM" id="SSF51445">
    <property type="entry name" value="(Trans)glycosidases"/>
    <property type="match status" value="1"/>
</dbReference>
<name>A0AAW1NP22_9CHLO</name>
<feature type="domain" description="GH26" evidence="5">
    <location>
        <begin position="1"/>
        <end position="138"/>
    </location>
</feature>
<dbReference type="PANTHER" id="PTHR40079">
    <property type="entry name" value="MANNAN ENDO-1,4-BETA-MANNOSIDASE E-RELATED"/>
    <property type="match status" value="1"/>
</dbReference>
<organism evidence="6 7">
    <name type="scientific">Symbiochloris irregularis</name>
    <dbReference type="NCBI Taxonomy" id="706552"/>
    <lineage>
        <taxon>Eukaryota</taxon>
        <taxon>Viridiplantae</taxon>
        <taxon>Chlorophyta</taxon>
        <taxon>core chlorophytes</taxon>
        <taxon>Trebouxiophyceae</taxon>
        <taxon>Trebouxiales</taxon>
        <taxon>Trebouxiaceae</taxon>
        <taxon>Symbiochloris</taxon>
    </lineage>
</organism>
<evidence type="ECO:0000313" key="6">
    <source>
        <dbReference type="EMBL" id="KAK9791841.1"/>
    </source>
</evidence>
<keyword evidence="2" id="KW-0378">Hydrolase</keyword>
<dbReference type="Gene3D" id="3.20.20.80">
    <property type="entry name" value="Glycosidases"/>
    <property type="match status" value="1"/>
</dbReference>
<evidence type="ECO:0000256" key="3">
    <source>
        <dbReference type="ARBA" id="ARBA00023295"/>
    </source>
</evidence>
<evidence type="ECO:0000256" key="1">
    <source>
        <dbReference type="ARBA" id="ARBA00007754"/>
    </source>
</evidence>
<dbReference type="Proteomes" id="UP001465755">
    <property type="component" value="Unassembled WGS sequence"/>
</dbReference>
<keyword evidence="7" id="KW-1185">Reference proteome</keyword>
<comment type="similarity">
    <text evidence="1">Belongs to the glycosyl hydrolase 26 family.</text>
</comment>
<accession>A0AAW1NP22</accession>
<dbReference type="GO" id="GO:0006080">
    <property type="term" value="P:substituted mannan metabolic process"/>
    <property type="evidence" value="ECO:0007669"/>
    <property type="project" value="InterPro"/>
</dbReference>
<evidence type="ECO:0000259" key="5">
    <source>
        <dbReference type="PROSITE" id="PS51764"/>
    </source>
</evidence>
<dbReference type="PROSITE" id="PS51764">
    <property type="entry name" value="GH26"/>
    <property type="match status" value="1"/>
</dbReference>
<dbReference type="InterPro" id="IPR022790">
    <property type="entry name" value="GH26_dom"/>
</dbReference>
<dbReference type="InterPro" id="IPR017853">
    <property type="entry name" value="GH"/>
</dbReference>
<dbReference type="PANTHER" id="PTHR40079:SF4">
    <property type="entry name" value="GH26 DOMAIN-CONTAINING PROTEIN-RELATED"/>
    <property type="match status" value="1"/>
</dbReference>
<evidence type="ECO:0000256" key="4">
    <source>
        <dbReference type="SAM" id="MobiDB-lite"/>
    </source>
</evidence>
<dbReference type="GO" id="GO:0016985">
    <property type="term" value="F:mannan endo-1,4-beta-mannosidase activity"/>
    <property type="evidence" value="ECO:0007669"/>
    <property type="project" value="InterPro"/>
</dbReference>
<dbReference type="AlphaFoldDB" id="A0AAW1NP22"/>
<keyword evidence="3" id="KW-0326">Glycosidase</keyword>
<protein>
    <recommendedName>
        <fullName evidence="5">GH26 domain-containing protein</fullName>
    </recommendedName>
</protein>